<accession>A0ABS4KFJ8</accession>
<feature type="transmembrane region" description="Helical" evidence="9">
    <location>
        <begin position="160"/>
        <end position="181"/>
    </location>
</feature>
<evidence type="ECO:0000256" key="2">
    <source>
        <dbReference type="ARBA" id="ARBA00007069"/>
    </source>
</evidence>
<dbReference type="InterPro" id="IPR035906">
    <property type="entry name" value="MetI-like_sf"/>
</dbReference>
<feature type="transmembrane region" description="Helical" evidence="9">
    <location>
        <begin position="218"/>
        <end position="239"/>
    </location>
</feature>
<evidence type="ECO:0000256" key="1">
    <source>
        <dbReference type="ARBA" id="ARBA00004651"/>
    </source>
</evidence>
<sequence>MKELAMNLQNQESTKIVHRKSLKKGVKHRLGEFFIENIIKVLGVTAVVVVALIFIFLFQYGVKVFNDVSPAEFFFGRYWFPVSANPQYGILPIVAGSVMVTLGAIIISVPIGIGCAIYISEVANPKVKIYLKIIIEFLSAIPSVVLGFLGIIVLSNWVRIAFSLSSGFTVLTGSILVSLMAMPTIISISDDAISALPKEYKEASLALGATKWETIKNVLVPAASSGIIAAVMLGIGRAIGETMTVMMVTGNAAQIPTSFLMSGRTMTATIAAEMGDTVRNGTHYHALFAVGIVLLSMTTVINLIADRVLTKAKREGM</sequence>
<dbReference type="EMBL" id="JAGGLI010000002">
    <property type="protein sequence ID" value="MBP2026542.1"/>
    <property type="molecule type" value="Genomic_DNA"/>
</dbReference>
<keyword evidence="3 9" id="KW-0813">Transport</keyword>
<evidence type="ECO:0000256" key="6">
    <source>
        <dbReference type="ARBA" id="ARBA00022692"/>
    </source>
</evidence>
<feature type="transmembrane region" description="Helical" evidence="9">
    <location>
        <begin position="38"/>
        <end position="60"/>
    </location>
</feature>
<feature type="transmembrane region" description="Helical" evidence="9">
    <location>
        <begin position="129"/>
        <end position="154"/>
    </location>
</feature>
<dbReference type="SUPFAM" id="SSF161098">
    <property type="entry name" value="MetI-like"/>
    <property type="match status" value="1"/>
</dbReference>
<dbReference type="PANTHER" id="PTHR30425:SF1">
    <property type="entry name" value="PHOSPHATE TRANSPORT SYSTEM PERMEASE PROTEIN PSTC"/>
    <property type="match status" value="1"/>
</dbReference>
<dbReference type="NCBIfam" id="TIGR02138">
    <property type="entry name" value="phosphate_pstC"/>
    <property type="match status" value="1"/>
</dbReference>
<evidence type="ECO:0000256" key="4">
    <source>
        <dbReference type="ARBA" id="ARBA00022475"/>
    </source>
</evidence>
<reference evidence="12 13" key="1">
    <citation type="submission" date="2021-03" db="EMBL/GenBank/DDBJ databases">
        <title>Genomic Encyclopedia of Type Strains, Phase IV (KMG-IV): sequencing the most valuable type-strain genomes for metagenomic binning, comparative biology and taxonomic classification.</title>
        <authorList>
            <person name="Goeker M."/>
        </authorList>
    </citation>
    <scope>NUCLEOTIDE SEQUENCE [LARGE SCALE GENOMIC DNA]</scope>
    <source>
        <strain evidence="12 13">DSM 27512</strain>
    </source>
</reference>
<protein>
    <recommendedName>
        <fullName evidence="10">Phosphate transport system permease protein</fullName>
    </recommendedName>
</protein>
<comment type="similarity">
    <text evidence="2 10">Belongs to the binding-protein-dependent transport system permease family. CysTW subfamily.</text>
</comment>
<proteinExistence type="inferred from homology"/>
<evidence type="ECO:0000256" key="9">
    <source>
        <dbReference type="RuleBase" id="RU363032"/>
    </source>
</evidence>
<feature type="transmembrane region" description="Helical" evidence="9">
    <location>
        <begin position="90"/>
        <end position="117"/>
    </location>
</feature>
<evidence type="ECO:0000256" key="8">
    <source>
        <dbReference type="ARBA" id="ARBA00023136"/>
    </source>
</evidence>
<dbReference type="Pfam" id="PF00528">
    <property type="entry name" value="BPD_transp_1"/>
    <property type="match status" value="1"/>
</dbReference>
<organism evidence="12 13">
    <name type="scientific">Acetoanaerobium pronyense</name>
    <dbReference type="NCBI Taxonomy" id="1482736"/>
    <lineage>
        <taxon>Bacteria</taxon>
        <taxon>Bacillati</taxon>
        <taxon>Bacillota</taxon>
        <taxon>Clostridia</taxon>
        <taxon>Peptostreptococcales</taxon>
        <taxon>Filifactoraceae</taxon>
        <taxon>Acetoanaerobium</taxon>
    </lineage>
</organism>
<dbReference type="PANTHER" id="PTHR30425">
    <property type="entry name" value="PHOSPHATE TRANSPORT SYSTEM PERMEASE PROTEIN PST"/>
    <property type="match status" value="1"/>
</dbReference>
<evidence type="ECO:0000256" key="5">
    <source>
        <dbReference type="ARBA" id="ARBA00022592"/>
    </source>
</evidence>
<gene>
    <name evidence="12" type="ORF">J2Z35_000331</name>
</gene>
<dbReference type="PROSITE" id="PS50928">
    <property type="entry name" value="ABC_TM1"/>
    <property type="match status" value="1"/>
</dbReference>
<keyword evidence="6 9" id="KW-0812">Transmembrane</keyword>
<feature type="domain" description="ABC transmembrane type-1" evidence="11">
    <location>
        <begin position="94"/>
        <end position="305"/>
    </location>
</feature>
<dbReference type="InterPro" id="IPR000515">
    <property type="entry name" value="MetI-like"/>
</dbReference>
<evidence type="ECO:0000313" key="13">
    <source>
        <dbReference type="Proteomes" id="UP001314903"/>
    </source>
</evidence>
<evidence type="ECO:0000256" key="3">
    <source>
        <dbReference type="ARBA" id="ARBA00022448"/>
    </source>
</evidence>
<dbReference type="CDD" id="cd06261">
    <property type="entry name" value="TM_PBP2"/>
    <property type="match status" value="1"/>
</dbReference>
<keyword evidence="7 9" id="KW-1133">Transmembrane helix</keyword>
<name>A0ABS4KFJ8_9FIRM</name>
<keyword evidence="13" id="KW-1185">Reference proteome</keyword>
<comment type="function">
    <text evidence="10">Part of the binding-protein-dependent transport system for phosphate; probably responsible for the translocation of the substrate across the membrane.</text>
</comment>
<evidence type="ECO:0000256" key="10">
    <source>
        <dbReference type="RuleBase" id="RU363054"/>
    </source>
</evidence>
<dbReference type="InterPro" id="IPR051124">
    <property type="entry name" value="Phosphate_Transport_Permease"/>
</dbReference>
<keyword evidence="8 9" id="KW-0472">Membrane</keyword>
<keyword evidence="4 10" id="KW-1003">Cell membrane</keyword>
<keyword evidence="5 10" id="KW-0592">Phosphate transport</keyword>
<evidence type="ECO:0000313" key="12">
    <source>
        <dbReference type="EMBL" id="MBP2026542.1"/>
    </source>
</evidence>
<comment type="subcellular location">
    <subcellularLocation>
        <location evidence="1 9">Cell membrane</location>
        <topology evidence="1 9">Multi-pass membrane protein</topology>
    </subcellularLocation>
</comment>
<evidence type="ECO:0000259" key="11">
    <source>
        <dbReference type="PROSITE" id="PS50928"/>
    </source>
</evidence>
<comment type="caution">
    <text evidence="12">The sequence shown here is derived from an EMBL/GenBank/DDBJ whole genome shotgun (WGS) entry which is preliminary data.</text>
</comment>
<dbReference type="Proteomes" id="UP001314903">
    <property type="component" value="Unassembled WGS sequence"/>
</dbReference>
<feature type="transmembrane region" description="Helical" evidence="9">
    <location>
        <begin position="284"/>
        <end position="305"/>
    </location>
</feature>
<dbReference type="InterPro" id="IPR011864">
    <property type="entry name" value="Phosphate_PstC"/>
</dbReference>
<evidence type="ECO:0000256" key="7">
    <source>
        <dbReference type="ARBA" id="ARBA00022989"/>
    </source>
</evidence>
<dbReference type="Gene3D" id="1.10.3720.10">
    <property type="entry name" value="MetI-like"/>
    <property type="match status" value="1"/>
</dbReference>